<keyword evidence="4" id="KW-0472">Membrane</keyword>
<feature type="compositionally biased region" description="Basic and acidic residues" evidence="5">
    <location>
        <begin position="171"/>
        <end position="183"/>
    </location>
</feature>
<dbReference type="Pfam" id="PF03544">
    <property type="entry name" value="TonB_C"/>
    <property type="match status" value="1"/>
</dbReference>
<keyword evidence="3" id="KW-1133">Transmembrane helix</keyword>
<feature type="compositionally biased region" description="Polar residues" evidence="5">
    <location>
        <begin position="227"/>
        <end position="236"/>
    </location>
</feature>
<feature type="domain" description="TonB C-terminal" evidence="7">
    <location>
        <begin position="233"/>
        <end position="319"/>
    </location>
</feature>
<evidence type="ECO:0000313" key="9">
    <source>
        <dbReference type="Proteomes" id="UP000564704"/>
    </source>
</evidence>
<feature type="compositionally biased region" description="Low complexity" evidence="5">
    <location>
        <begin position="206"/>
        <end position="220"/>
    </location>
</feature>
<feature type="region of interest" description="Disordered" evidence="5">
    <location>
        <begin position="297"/>
        <end position="319"/>
    </location>
</feature>
<feature type="compositionally biased region" description="Basic residues" evidence="5">
    <location>
        <begin position="184"/>
        <end position="194"/>
    </location>
</feature>
<dbReference type="Proteomes" id="UP000564704">
    <property type="component" value="Unassembled WGS sequence"/>
</dbReference>
<feature type="signal peptide" evidence="6">
    <location>
        <begin position="1"/>
        <end position="21"/>
    </location>
</feature>
<dbReference type="Gene3D" id="3.30.1150.10">
    <property type="match status" value="1"/>
</dbReference>
<dbReference type="EMBL" id="SZWE01000002">
    <property type="protein sequence ID" value="MRU16607.1"/>
    <property type="molecule type" value="Genomic_DNA"/>
</dbReference>
<evidence type="ECO:0000256" key="4">
    <source>
        <dbReference type="ARBA" id="ARBA00023136"/>
    </source>
</evidence>
<feature type="compositionally biased region" description="Polar residues" evidence="5">
    <location>
        <begin position="124"/>
        <end position="144"/>
    </location>
</feature>
<dbReference type="NCBIfam" id="TIGR01352">
    <property type="entry name" value="tonB_Cterm"/>
    <property type="match status" value="1"/>
</dbReference>
<comment type="caution">
    <text evidence="8">The sequence shown here is derived from an EMBL/GenBank/DDBJ whole genome shotgun (WGS) entry which is preliminary data.</text>
</comment>
<keyword evidence="2" id="KW-0812">Transmembrane</keyword>
<dbReference type="PROSITE" id="PS52015">
    <property type="entry name" value="TONB_CTD"/>
    <property type="match status" value="1"/>
</dbReference>
<dbReference type="GO" id="GO:0055085">
    <property type="term" value="P:transmembrane transport"/>
    <property type="evidence" value="ECO:0007669"/>
    <property type="project" value="InterPro"/>
</dbReference>
<evidence type="ECO:0000313" key="8">
    <source>
        <dbReference type="EMBL" id="MRU16607.1"/>
    </source>
</evidence>
<comment type="subcellular location">
    <subcellularLocation>
        <location evidence="1">Membrane</location>
        <topology evidence="1">Single-pass membrane protein</topology>
    </subcellularLocation>
</comment>
<keyword evidence="6" id="KW-0732">Signal</keyword>
<organism evidence="8 9">
    <name type="scientific">Roseovarius bejariae</name>
    <dbReference type="NCBI Taxonomy" id="2576383"/>
    <lineage>
        <taxon>Bacteria</taxon>
        <taxon>Pseudomonadati</taxon>
        <taxon>Pseudomonadota</taxon>
        <taxon>Alphaproteobacteria</taxon>
        <taxon>Rhodobacterales</taxon>
        <taxon>Roseobacteraceae</taxon>
        <taxon>Roseovarius</taxon>
    </lineage>
</organism>
<name>A0A844CP49_9RHOB</name>
<evidence type="ECO:0000256" key="6">
    <source>
        <dbReference type="SAM" id="SignalP"/>
    </source>
</evidence>
<proteinExistence type="predicted"/>
<reference evidence="8 9" key="1">
    <citation type="submission" date="2019-05" db="EMBL/GenBank/DDBJ databases">
        <title>Roseovarius bejariae sp. nov., a moderately halophylic bacterium isolated from a saline soil in Rambla Salada (Murcia).</title>
        <authorList>
            <person name="Castro D.J."/>
            <person name="Gomez-Altuve A."/>
            <person name="Reina J.C."/>
            <person name="Rodriguez M."/>
            <person name="Sampedro I."/>
            <person name="Llamas I."/>
            <person name="Martinez-Checa F."/>
        </authorList>
    </citation>
    <scope>NUCLEOTIDE SEQUENCE [LARGE SCALE GENOMIC DNA]</scope>
    <source>
        <strain evidence="8 9">A21</strain>
    </source>
</reference>
<gene>
    <name evidence="8" type="ORF">FDP25_14290</name>
</gene>
<accession>A0A844CP49</accession>
<protein>
    <submittedName>
        <fullName evidence="8">TonB family protein</fullName>
    </submittedName>
</protein>
<dbReference type="GO" id="GO:0016020">
    <property type="term" value="C:membrane"/>
    <property type="evidence" value="ECO:0007669"/>
    <property type="project" value="UniProtKB-SubCell"/>
</dbReference>
<dbReference type="RefSeq" id="WP_154153759.1">
    <property type="nucleotide sequence ID" value="NZ_SZWE01000002.1"/>
</dbReference>
<feature type="compositionally biased region" description="Low complexity" evidence="5">
    <location>
        <begin position="60"/>
        <end position="73"/>
    </location>
</feature>
<feature type="region of interest" description="Disordered" evidence="5">
    <location>
        <begin position="60"/>
        <end position="239"/>
    </location>
</feature>
<sequence length="319" mass="32807">MIRSSGIAKAAALTVAIVAHGALVMGLTATDTTEIEGAGTTADVRLGSAFKDLAAGTLQAQTPSAQSAPPATAEKITPQRAEPAKTQTAKAAAKAQTPQVTPPATPNGTLSAAPAKTEPPQNPEPTKQASTPRPNQATPDTPTQRIDGAEPETPAVTRSLRPKTRSAAFEAAHKQRPTPEPKRKPQKKTAKPKAKPAEQGNATRNARAGEATGKTKATARQSGSGGNQKETGNAAASNYPGLVMRKLSRAGKPRVNARGAAVVAFSIGGNGRLTSVSLARSSGSSSLDRAALRLVQRAGPFPKPPRGAQRRFSIQIKGR</sequence>
<evidence type="ECO:0000256" key="2">
    <source>
        <dbReference type="ARBA" id="ARBA00022692"/>
    </source>
</evidence>
<feature type="compositionally biased region" description="Low complexity" evidence="5">
    <location>
        <begin position="84"/>
        <end position="99"/>
    </location>
</feature>
<dbReference type="InterPro" id="IPR006260">
    <property type="entry name" value="TonB/TolA_C"/>
</dbReference>
<evidence type="ECO:0000256" key="3">
    <source>
        <dbReference type="ARBA" id="ARBA00022989"/>
    </source>
</evidence>
<evidence type="ECO:0000256" key="1">
    <source>
        <dbReference type="ARBA" id="ARBA00004167"/>
    </source>
</evidence>
<evidence type="ECO:0000256" key="5">
    <source>
        <dbReference type="SAM" id="MobiDB-lite"/>
    </source>
</evidence>
<evidence type="ECO:0000259" key="7">
    <source>
        <dbReference type="PROSITE" id="PS52015"/>
    </source>
</evidence>
<dbReference type="InterPro" id="IPR037682">
    <property type="entry name" value="TonB_C"/>
</dbReference>
<keyword evidence="9" id="KW-1185">Reference proteome</keyword>
<dbReference type="AlphaFoldDB" id="A0A844CP49"/>
<feature type="chain" id="PRO_5032699838" evidence="6">
    <location>
        <begin position="22"/>
        <end position="319"/>
    </location>
</feature>
<dbReference type="OrthoDB" id="7930032at2"/>
<dbReference type="SUPFAM" id="SSF74653">
    <property type="entry name" value="TolA/TonB C-terminal domain"/>
    <property type="match status" value="1"/>
</dbReference>